<keyword evidence="15 19" id="KW-0131">Cell cycle</keyword>
<keyword evidence="22" id="KW-1185">Reference proteome</keyword>
<evidence type="ECO:0000256" key="7">
    <source>
        <dbReference type="ARBA" id="ARBA00022490"/>
    </source>
</evidence>
<evidence type="ECO:0000256" key="9">
    <source>
        <dbReference type="ARBA" id="ARBA00022630"/>
    </source>
</evidence>
<dbReference type="InterPro" id="IPR036318">
    <property type="entry name" value="FAD-bd_PCMH-like_sf"/>
</dbReference>
<keyword evidence="7 19" id="KW-0963">Cytoplasm</keyword>
<comment type="caution">
    <text evidence="21">The sequence shown here is derived from an EMBL/GenBank/DDBJ whole genome shotgun (WGS) entry which is preliminary data.</text>
</comment>
<evidence type="ECO:0000256" key="15">
    <source>
        <dbReference type="ARBA" id="ARBA00023306"/>
    </source>
</evidence>
<evidence type="ECO:0000256" key="8">
    <source>
        <dbReference type="ARBA" id="ARBA00022618"/>
    </source>
</evidence>
<dbReference type="SUPFAM" id="SSF56176">
    <property type="entry name" value="FAD-binding/transporter-associated domain-like"/>
    <property type="match status" value="1"/>
</dbReference>
<dbReference type="Proteomes" id="UP001549691">
    <property type="component" value="Unassembled WGS sequence"/>
</dbReference>
<evidence type="ECO:0000256" key="14">
    <source>
        <dbReference type="ARBA" id="ARBA00023002"/>
    </source>
</evidence>
<dbReference type="SUPFAM" id="SSF56194">
    <property type="entry name" value="Uridine diphospho-N-Acetylenolpyruvylglucosamine reductase, MurB, C-terminal domain"/>
    <property type="match status" value="1"/>
</dbReference>
<comment type="catalytic activity">
    <reaction evidence="18 19">
        <text>UDP-N-acetyl-alpha-D-muramate + NADP(+) = UDP-N-acetyl-3-O-(1-carboxyvinyl)-alpha-D-glucosamine + NADPH + H(+)</text>
        <dbReference type="Rhea" id="RHEA:12248"/>
        <dbReference type="ChEBI" id="CHEBI:15378"/>
        <dbReference type="ChEBI" id="CHEBI:57783"/>
        <dbReference type="ChEBI" id="CHEBI:58349"/>
        <dbReference type="ChEBI" id="CHEBI:68483"/>
        <dbReference type="ChEBI" id="CHEBI:70757"/>
        <dbReference type="EC" id="1.3.1.98"/>
    </reaction>
</comment>
<evidence type="ECO:0000256" key="13">
    <source>
        <dbReference type="ARBA" id="ARBA00022984"/>
    </source>
</evidence>
<keyword evidence="10 19" id="KW-0274">FAD</keyword>
<evidence type="ECO:0000259" key="20">
    <source>
        <dbReference type="PROSITE" id="PS51387"/>
    </source>
</evidence>
<protein>
    <recommendedName>
        <fullName evidence="6 19">UDP-N-acetylenolpyruvoylglucosamine reductase</fullName>
        <ecNumber evidence="5 19">1.3.1.98</ecNumber>
    </recommendedName>
    <alternativeName>
        <fullName evidence="17 19">UDP-N-acetylmuramate dehydrogenase</fullName>
    </alternativeName>
</protein>
<dbReference type="InterPro" id="IPR016166">
    <property type="entry name" value="FAD-bd_PCMH"/>
</dbReference>
<evidence type="ECO:0000313" key="22">
    <source>
        <dbReference type="Proteomes" id="UP001549691"/>
    </source>
</evidence>
<evidence type="ECO:0000313" key="21">
    <source>
        <dbReference type="EMBL" id="MET7014965.1"/>
    </source>
</evidence>
<dbReference type="NCBIfam" id="NF000755">
    <property type="entry name" value="PRK00046.1"/>
    <property type="match status" value="1"/>
</dbReference>
<keyword evidence="16 19" id="KW-0961">Cell wall biogenesis/degradation</keyword>
<organism evidence="21 22">
    <name type="scientific">Uliginosibacterium flavum</name>
    <dbReference type="NCBI Taxonomy" id="1396831"/>
    <lineage>
        <taxon>Bacteria</taxon>
        <taxon>Pseudomonadati</taxon>
        <taxon>Pseudomonadota</taxon>
        <taxon>Betaproteobacteria</taxon>
        <taxon>Rhodocyclales</taxon>
        <taxon>Zoogloeaceae</taxon>
        <taxon>Uliginosibacterium</taxon>
    </lineage>
</organism>
<evidence type="ECO:0000256" key="12">
    <source>
        <dbReference type="ARBA" id="ARBA00022960"/>
    </source>
</evidence>
<dbReference type="NCBIfam" id="NF010478">
    <property type="entry name" value="PRK13903.1"/>
    <property type="match status" value="1"/>
</dbReference>
<dbReference type="InterPro" id="IPR006094">
    <property type="entry name" value="Oxid_FAD_bind_N"/>
</dbReference>
<evidence type="ECO:0000256" key="2">
    <source>
        <dbReference type="ARBA" id="ARBA00003921"/>
    </source>
</evidence>
<keyword evidence="14 19" id="KW-0560">Oxidoreductase</keyword>
<evidence type="ECO:0000256" key="19">
    <source>
        <dbReference type="HAMAP-Rule" id="MF_00037"/>
    </source>
</evidence>
<dbReference type="Gene3D" id="3.30.465.10">
    <property type="match status" value="1"/>
</dbReference>
<keyword evidence="12 19" id="KW-0133">Cell shape</keyword>
<evidence type="ECO:0000256" key="3">
    <source>
        <dbReference type="ARBA" id="ARBA00004496"/>
    </source>
</evidence>
<sequence>MAFPFQTDVSLQPFNSFGLPGTATRYAEIHSASQLVKMARAGELNGQRTVILGGGSNVLLSGDIDGIVLHIRIPGRELIGSDDDYHFVRAGAGENWHEFVRWTLEMGWPGLENLSLIPGTVGAAPVQNIGAYGLEICERFMVLETVDLKSGSLVSFDFKDCGFDYRDSIFKREAAGRFAITSVTFRLPKRWSALTRYVDVARELATRSIIDPKPLDVSDAIIALRSRKLPDPAQVGNAGSFFKNPVVSAKHYAELLAAFPELPSYKQIDGQVKLAAGWLIDQAGWRGRNQGQVGMYEHQALVMVNHGGASGQDVLRLAAAVRRDVNDRFGVSLEMEPVLI</sequence>
<gene>
    <name evidence="19 21" type="primary">murB</name>
    <name evidence="21" type="ORF">ABXR19_12250</name>
</gene>
<evidence type="ECO:0000256" key="18">
    <source>
        <dbReference type="ARBA" id="ARBA00048914"/>
    </source>
</evidence>
<evidence type="ECO:0000256" key="4">
    <source>
        <dbReference type="ARBA" id="ARBA00004752"/>
    </source>
</evidence>
<feature type="active site" evidence="19">
    <location>
        <position position="336"/>
    </location>
</feature>
<proteinExistence type="inferred from homology"/>
<dbReference type="Pfam" id="PF01565">
    <property type="entry name" value="FAD_binding_4"/>
    <property type="match status" value="1"/>
</dbReference>
<evidence type="ECO:0000256" key="1">
    <source>
        <dbReference type="ARBA" id="ARBA00001974"/>
    </source>
</evidence>
<evidence type="ECO:0000256" key="11">
    <source>
        <dbReference type="ARBA" id="ARBA00022857"/>
    </source>
</evidence>
<evidence type="ECO:0000256" key="6">
    <source>
        <dbReference type="ARBA" id="ARBA00015188"/>
    </source>
</evidence>
<comment type="pathway">
    <text evidence="4 19">Cell wall biogenesis; peptidoglycan biosynthesis.</text>
</comment>
<comment type="function">
    <text evidence="2 19">Cell wall formation.</text>
</comment>
<keyword evidence="11 19" id="KW-0521">NADP</keyword>
<dbReference type="InterPro" id="IPR036635">
    <property type="entry name" value="MurB_C_sf"/>
</dbReference>
<dbReference type="Pfam" id="PF02873">
    <property type="entry name" value="MurB_C"/>
    <property type="match status" value="1"/>
</dbReference>
<dbReference type="RefSeq" id="WP_354601428.1">
    <property type="nucleotide sequence ID" value="NZ_JBEWZI010000012.1"/>
</dbReference>
<dbReference type="Gene3D" id="3.90.78.10">
    <property type="entry name" value="UDP-N-acetylenolpyruvoylglucosamine reductase, C-terminal domain"/>
    <property type="match status" value="1"/>
</dbReference>
<dbReference type="HAMAP" id="MF_00037">
    <property type="entry name" value="MurB"/>
    <property type="match status" value="1"/>
</dbReference>
<feature type="active site" description="Proton donor" evidence="19">
    <location>
        <position position="240"/>
    </location>
</feature>
<accession>A0ABV2TM20</accession>
<reference evidence="21 22" key="1">
    <citation type="submission" date="2024-07" db="EMBL/GenBank/DDBJ databases">
        <title>Uliginosibacterium flavum JJ3220;KACC:17644.</title>
        <authorList>
            <person name="Kim M.K."/>
        </authorList>
    </citation>
    <scope>NUCLEOTIDE SEQUENCE [LARGE SCALE GENOMIC DNA]</scope>
    <source>
        <strain evidence="21 22">KACC:17644</strain>
    </source>
</reference>
<dbReference type="InterPro" id="IPR003170">
    <property type="entry name" value="MurB"/>
</dbReference>
<dbReference type="PROSITE" id="PS51387">
    <property type="entry name" value="FAD_PCMH"/>
    <property type="match status" value="1"/>
</dbReference>
<dbReference type="InterPro" id="IPR016169">
    <property type="entry name" value="FAD-bd_PCMH_sub2"/>
</dbReference>
<dbReference type="NCBIfam" id="TIGR00179">
    <property type="entry name" value="murB"/>
    <property type="match status" value="1"/>
</dbReference>
<feature type="active site" evidence="19">
    <location>
        <position position="166"/>
    </location>
</feature>
<keyword evidence="8 19" id="KW-0132">Cell division</keyword>
<dbReference type="PANTHER" id="PTHR21071">
    <property type="entry name" value="UDP-N-ACETYLENOLPYRUVOYLGLUCOSAMINE REDUCTASE"/>
    <property type="match status" value="1"/>
</dbReference>
<dbReference type="EC" id="1.3.1.98" evidence="5 19"/>
<dbReference type="EMBL" id="JBEWZI010000012">
    <property type="protein sequence ID" value="MET7014965.1"/>
    <property type="molecule type" value="Genomic_DNA"/>
</dbReference>
<comment type="similarity">
    <text evidence="19">Belongs to the MurB family.</text>
</comment>
<dbReference type="GO" id="GO:0008762">
    <property type="term" value="F:UDP-N-acetylmuramate dehydrogenase activity"/>
    <property type="evidence" value="ECO:0007669"/>
    <property type="project" value="UniProtKB-EC"/>
</dbReference>
<feature type="domain" description="FAD-binding PCMH-type" evidence="20">
    <location>
        <begin position="19"/>
        <end position="190"/>
    </location>
</feature>
<dbReference type="InterPro" id="IPR016167">
    <property type="entry name" value="FAD-bd_PCMH_sub1"/>
</dbReference>
<name>A0ABV2TM20_9RHOO</name>
<evidence type="ECO:0000256" key="10">
    <source>
        <dbReference type="ARBA" id="ARBA00022827"/>
    </source>
</evidence>
<evidence type="ECO:0000256" key="5">
    <source>
        <dbReference type="ARBA" id="ARBA00012518"/>
    </source>
</evidence>
<comment type="cofactor">
    <cofactor evidence="1 19">
        <name>FAD</name>
        <dbReference type="ChEBI" id="CHEBI:57692"/>
    </cofactor>
</comment>
<keyword evidence="9 19" id="KW-0285">Flavoprotein</keyword>
<comment type="subcellular location">
    <subcellularLocation>
        <location evidence="3 19">Cytoplasm</location>
    </subcellularLocation>
</comment>
<evidence type="ECO:0000256" key="17">
    <source>
        <dbReference type="ARBA" id="ARBA00031026"/>
    </source>
</evidence>
<keyword evidence="13 19" id="KW-0573">Peptidoglycan synthesis</keyword>
<dbReference type="Gene3D" id="3.30.43.10">
    <property type="entry name" value="Uridine Diphospho-n-acetylenolpyruvylglucosamine Reductase, domain 2"/>
    <property type="match status" value="1"/>
</dbReference>
<dbReference type="PANTHER" id="PTHR21071:SF4">
    <property type="entry name" value="UDP-N-ACETYLENOLPYRUVOYLGLUCOSAMINE REDUCTASE"/>
    <property type="match status" value="1"/>
</dbReference>
<dbReference type="InterPro" id="IPR011601">
    <property type="entry name" value="MurB_C"/>
</dbReference>
<evidence type="ECO:0000256" key="16">
    <source>
        <dbReference type="ARBA" id="ARBA00023316"/>
    </source>
</evidence>